<sequence length="1140" mass="129174">MALDLRLEIFAYELFYSPFLLPKSNNEKRRMVSGFYYEEYRDSEHEFHICYLTAVRCFRFFYGSIYYEEIGKKYDKISTSISDFLDFICKTCDRVDLFGGLTIFERFFATCAFVLELCHYSFPHDSTKFIKFAHFYWTMYFDKYNEEFNQKGGWEKLKKVSKSYNTVMEFITYHVIFVNGSLSLLAEIVHDYEIFIKHSAKKGAAAESRTLSRDEKNQTKHKEMSFNEKSRVDVDKLLQKLRTYTFVTLKNIPKITEWVDERNILKSGELTMSDINIANPNTCGVSTSSDGNIVVISEVMSKPVSSSLCHQEKIEESKNALITNMEKSQVLPIHLQGKMSENQKCTRDVENSPSVKSLNKGVVDGSKRKDAKLMINKSRNNKSNSSEISKLENMGEENAAVGLTTSMKLSVTNQEVSEHTSSITVLKDETKSICVASKTGTFDEKDSKNASLPNSVVTELPLNKNVHASAENKKNIELEYDESKISLPTKKECKNIVEKSTSVKSTSSSQNEFFASIPSTDQRIKEKTKVNAGTRDLQKHAEGVNTTENPKNFNEKEISEQSESLTSISEPNKSIVNLAEFLKQPEEMIHISKVPELIAQDCLNSNEALLRSEEVNAPTMPKRVENVIYPKLKVEKIDNSSVSEAALEKIENIVSPSMLSKMYESAQYNKECKPLKIARSNAQVEIADNSILKDLSSSQNIPLTYSDKKAVRNIKKKNIKNDKSVSDDFENTPPDRKSKDTDQKNVSNLQISPVIANLKTTKKLDQSKGTTSSRILEKSENIVKSSGMPGPGERFDVDTDNLKDASLPENLFVQSQMNTKNTKKSSKKPADEKSECIPLEGMENIQAIIEDDGNLKDKHQSKIISKIPNTVWANSIEFQNSIGTPENITTSKSGNQSDTAKRPKESDKNKTQKGSSLKPLIPNTEDKFLEYLNHIIGRETKDNIENPEIPIQMSSKSRPTELAEFIHQICARVPEDTSTHTEKKYLYEINTGNLENRYTDSSELSEMSYCSKKSNQKIERIDVKSEATKLAFSESKLIPRQTTCDNLDNSTQIDTENSKKTEEDPDILRMVLVLGDQRGIEYIRLTGMRKESNTNMKHELEKEATVEAKLKSPPQSCQWKQESHLETTAKADESQYETTA</sequence>
<dbReference type="AlphaFoldDB" id="A0A8X7CRX1"/>
<protein>
    <submittedName>
        <fullName evidence="2">Uncharacterized protein</fullName>
    </submittedName>
</protein>
<dbReference type="OrthoDB" id="6457290at2759"/>
<feature type="region of interest" description="Disordered" evidence="1">
    <location>
        <begin position="716"/>
        <end position="751"/>
    </location>
</feature>
<dbReference type="EMBL" id="BMAV01023288">
    <property type="protein sequence ID" value="GFY78933.1"/>
    <property type="molecule type" value="Genomic_DNA"/>
</dbReference>
<keyword evidence="3" id="KW-1185">Reference proteome</keyword>
<proteinExistence type="predicted"/>
<feature type="region of interest" description="Disordered" evidence="1">
    <location>
        <begin position="1104"/>
        <end position="1140"/>
    </location>
</feature>
<feature type="region of interest" description="Disordered" evidence="1">
    <location>
        <begin position="815"/>
        <end position="836"/>
    </location>
</feature>
<feature type="compositionally biased region" description="Basic and acidic residues" evidence="1">
    <location>
        <begin position="1121"/>
        <end position="1133"/>
    </location>
</feature>
<evidence type="ECO:0000256" key="1">
    <source>
        <dbReference type="SAM" id="MobiDB-lite"/>
    </source>
</evidence>
<feature type="region of interest" description="Disordered" evidence="1">
    <location>
        <begin position="543"/>
        <end position="566"/>
    </location>
</feature>
<reference evidence="2" key="1">
    <citation type="submission" date="2020-08" db="EMBL/GenBank/DDBJ databases">
        <title>Multicomponent nature underlies the extraordinary mechanical properties of spider dragline silk.</title>
        <authorList>
            <person name="Kono N."/>
            <person name="Nakamura H."/>
            <person name="Mori M."/>
            <person name="Yoshida Y."/>
            <person name="Ohtoshi R."/>
            <person name="Malay A.D."/>
            <person name="Moran D.A.P."/>
            <person name="Tomita M."/>
            <person name="Numata K."/>
            <person name="Arakawa K."/>
        </authorList>
    </citation>
    <scope>NUCLEOTIDE SEQUENCE</scope>
</reference>
<name>A0A8X7CRX1_9ARAC</name>
<feature type="compositionally biased region" description="Basic and acidic residues" evidence="1">
    <location>
        <begin position="733"/>
        <end position="743"/>
    </location>
</feature>
<evidence type="ECO:0000313" key="3">
    <source>
        <dbReference type="Proteomes" id="UP000886998"/>
    </source>
</evidence>
<feature type="compositionally biased region" description="Basic and acidic residues" evidence="1">
    <location>
        <begin position="899"/>
        <end position="910"/>
    </location>
</feature>
<dbReference type="Proteomes" id="UP000886998">
    <property type="component" value="Unassembled WGS sequence"/>
</dbReference>
<gene>
    <name evidence="2" type="primary">AVEN_82261_1</name>
    <name evidence="2" type="ORF">TNIN_348351</name>
</gene>
<feature type="non-terminal residue" evidence="2">
    <location>
        <position position="1140"/>
    </location>
</feature>
<feature type="region of interest" description="Disordered" evidence="1">
    <location>
        <begin position="883"/>
        <end position="921"/>
    </location>
</feature>
<feature type="compositionally biased region" description="Polar residues" evidence="1">
    <location>
        <begin position="883"/>
        <end position="898"/>
    </location>
</feature>
<accession>A0A8X7CRX1</accession>
<comment type="caution">
    <text evidence="2">The sequence shown here is derived from an EMBL/GenBank/DDBJ whole genome shotgun (WGS) entry which is preliminary data.</text>
</comment>
<evidence type="ECO:0000313" key="2">
    <source>
        <dbReference type="EMBL" id="GFY78933.1"/>
    </source>
</evidence>
<organism evidence="2 3">
    <name type="scientific">Trichonephila inaurata madagascariensis</name>
    <dbReference type="NCBI Taxonomy" id="2747483"/>
    <lineage>
        <taxon>Eukaryota</taxon>
        <taxon>Metazoa</taxon>
        <taxon>Ecdysozoa</taxon>
        <taxon>Arthropoda</taxon>
        <taxon>Chelicerata</taxon>
        <taxon>Arachnida</taxon>
        <taxon>Araneae</taxon>
        <taxon>Araneomorphae</taxon>
        <taxon>Entelegynae</taxon>
        <taxon>Araneoidea</taxon>
        <taxon>Nephilidae</taxon>
        <taxon>Trichonephila</taxon>
        <taxon>Trichonephila inaurata</taxon>
    </lineage>
</organism>